<organism evidence="1 2">
    <name type="scientific">Acinetobacter albensis</name>
    <dbReference type="NCBI Taxonomy" id="1673609"/>
    <lineage>
        <taxon>Bacteria</taxon>
        <taxon>Pseudomonadati</taxon>
        <taxon>Pseudomonadota</taxon>
        <taxon>Gammaproteobacteria</taxon>
        <taxon>Moraxellales</taxon>
        <taxon>Moraxellaceae</taxon>
        <taxon>Acinetobacter</taxon>
    </lineage>
</organism>
<dbReference type="EMBL" id="FMBK01000012">
    <property type="protein sequence ID" value="SCC72811.1"/>
    <property type="molecule type" value="Genomic_DNA"/>
</dbReference>
<proteinExistence type="predicted"/>
<protein>
    <submittedName>
        <fullName evidence="1">Uncharacterized protein</fullName>
    </submittedName>
</protein>
<evidence type="ECO:0000313" key="2">
    <source>
        <dbReference type="Proteomes" id="UP000243661"/>
    </source>
</evidence>
<sequence>MLSTHRDLKLSPISADKTGIIFTQLCTQKRTEI</sequence>
<gene>
    <name evidence="1" type="ORF">GA0116959_11284</name>
</gene>
<name>A0A1C4GY81_9GAMM</name>
<reference evidence="1 2" key="1">
    <citation type="submission" date="2016-08" db="EMBL/GenBank/DDBJ databases">
        <authorList>
            <person name="Seilhamer J.J."/>
        </authorList>
    </citation>
    <scope>NUCLEOTIDE SEQUENCE [LARGE SCALE GENOMIC DNA]</scope>
    <source>
        <strain evidence="1 2">ANC 4874</strain>
    </source>
</reference>
<evidence type="ECO:0000313" key="1">
    <source>
        <dbReference type="EMBL" id="SCC72811.1"/>
    </source>
</evidence>
<dbReference type="AlphaFoldDB" id="A0A1C4GY81"/>
<dbReference type="Proteomes" id="UP000243661">
    <property type="component" value="Unassembled WGS sequence"/>
</dbReference>
<accession>A0A1C4GY81</accession>